<organism evidence="9 10">
    <name type="scientific">Parvularcula mediterranea</name>
    <dbReference type="NCBI Taxonomy" id="2732508"/>
    <lineage>
        <taxon>Bacteria</taxon>
        <taxon>Pseudomonadati</taxon>
        <taxon>Pseudomonadota</taxon>
        <taxon>Alphaproteobacteria</taxon>
        <taxon>Parvularculales</taxon>
        <taxon>Parvularculaceae</taxon>
        <taxon>Parvularcula</taxon>
    </lineage>
</organism>
<evidence type="ECO:0000256" key="7">
    <source>
        <dbReference type="SAM" id="Phobius"/>
    </source>
</evidence>
<feature type="transmembrane region" description="Helical" evidence="7">
    <location>
        <begin position="430"/>
        <end position="449"/>
    </location>
</feature>
<evidence type="ECO:0000256" key="1">
    <source>
        <dbReference type="ARBA" id="ARBA00004141"/>
    </source>
</evidence>
<dbReference type="InterPro" id="IPR036721">
    <property type="entry name" value="RCK_C_sf"/>
</dbReference>
<name>A0A7Y3RND9_9PROT</name>
<keyword evidence="5 7" id="KW-1133">Transmembrane helix</keyword>
<evidence type="ECO:0000313" key="9">
    <source>
        <dbReference type="EMBL" id="NNU17185.1"/>
    </source>
</evidence>
<reference evidence="9 10" key="1">
    <citation type="submission" date="2020-05" db="EMBL/GenBank/DDBJ databases">
        <title>Parvularcula mediterraneae sp. nov., isolated from polypropylene straw from shallow seawater of the seashore of Laganas in Zakynthos island, Greece.</title>
        <authorList>
            <person name="Szabo I."/>
            <person name="Al-Omari J."/>
            <person name="Rado J."/>
            <person name="Szerdahelyi G.S."/>
        </authorList>
    </citation>
    <scope>NUCLEOTIDE SEQUENCE [LARGE SCALE GENOMIC DNA]</scope>
    <source>
        <strain evidence="9 10">ZS-1/3</strain>
    </source>
</reference>
<keyword evidence="6 7" id="KW-0472">Membrane</keyword>
<keyword evidence="4" id="KW-0677">Repeat</keyword>
<feature type="transmembrane region" description="Helical" evidence="7">
    <location>
        <begin position="56"/>
        <end position="80"/>
    </location>
</feature>
<comment type="caution">
    <text evidence="9">The sequence shown here is derived from an EMBL/GenBank/DDBJ whole genome shotgun (WGS) entry which is preliminary data.</text>
</comment>
<dbReference type="GO" id="GO:0008324">
    <property type="term" value="F:monoatomic cation transmembrane transporter activity"/>
    <property type="evidence" value="ECO:0007669"/>
    <property type="project" value="InterPro"/>
</dbReference>
<feature type="transmembrane region" description="Helical" evidence="7">
    <location>
        <begin position="101"/>
        <end position="118"/>
    </location>
</feature>
<comment type="subcellular location">
    <subcellularLocation>
        <location evidence="1">Membrane</location>
        <topology evidence="1">Multi-pass membrane protein</topology>
    </subcellularLocation>
</comment>
<evidence type="ECO:0000256" key="5">
    <source>
        <dbReference type="ARBA" id="ARBA00022989"/>
    </source>
</evidence>
<feature type="domain" description="RCK C-terminal" evidence="8">
    <location>
        <begin position="309"/>
        <end position="393"/>
    </location>
</feature>
<keyword evidence="2" id="KW-0813">Transport</keyword>
<dbReference type="PROSITE" id="PS51202">
    <property type="entry name" value="RCK_C"/>
    <property type="match status" value="2"/>
</dbReference>
<evidence type="ECO:0000256" key="4">
    <source>
        <dbReference type="ARBA" id="ARBA00022737"/>
    </source>
</evidence>
<dbReference type="InterPro" id="IPR006037">
    <property type="entry name" value="RCK_C"/>
</dbReference>
<evidence type="ECO:0000256" key="3">
    <source>
        <dbReference type="ARBA" id="ARBA00022692"/>
    </source>
</evidence>
<feature type="domain" description="RCK C-terminal" evidence="8">
    <location>
        <begin position="216"/>
        <end position="300"/>
    </location>
</feature>
<feature type="transmembrane region" description="Helical" evidence="7">
    <location>
        <begin position="538"/>
        <end position="559"/>
    </location>
</feature>
<feature type="transmembrane region" description="Helical" evidence="7">
    <location>
        <begin position="461"/>
        <end position="487"/>
    </location>
</feature>
<dbReference type="GO" id="GO:0005886">
    <property type="term" value="C:plasma membrane"/>
    <property type="evidence" value="ECO:0007669"/>
    <property type="project" value="TreeGrafter"/>
</dbReference>
<protein>
    <submittedName>
        <fullName evidence="9">SLC13 family permease</fullName>
    </submittedName>
</protein>
<dbReference type="EMBL" id="JABFCX010000003">
    <property type="protein sequence ID" value="NNU17185.1"/>
    <property type="molecule type" value="Genomic_DNA"/>
</dbReference>
<evidence type="ECO:0000256" key="2">
    <source>
        <dbReference type="ARBA" id="ARBA00022448"/>
    </source>
</evidence>
<feature type="transmembrane region" description="Helical" evidence="7">
    <location>
        <begin position="579"/>
        <end position="599"/>
    </location>
</feature>
<keyword evidence="3 7" id="KW-0812">Transmembrane</keyword>
<proteinExistence type="predicted"/>
<evidence type="ECO:0000256" key="6">
    <source>
        <dbReference type="ARBA" id="ARBA00023136"/>
    </source>
</evidence>
<keyword evidence="10" id="KW-1185">Reference proteome</keyword>
<accession>A0A7Y3RND9</accession>
<feature type="transmembrane region" description="Helical" evidence="7">
    <location>
        <begin position="499"/>
        <end position="526"/>
    </location>
</feature>
<feature type="transmembrane region" description="Helical" evidence="7">
    <location>
        <begin position="182"/>
        <end position="204"/>
    </location>
</feature>
<dbReference type="InterPro" id="IPR051679">
    <property type="entry name" value="DASS-Related_Transporters"/>
</dbReference>
<dbReference type="AlphaFoldDB" id="A0A7Y3RND9"/>
<dbReference type="Proteomes" id="UP000536835">
    <property type="component" value="Unassembled WGS sequence"/>
</dbReference>
<dbReference type="SUPFAM" id="SSF116726">
    <property type="entry name" value="TrkA C-terminal domain-like"/>
    <property type="match status" value="2"/>
</dbReference>
<evidence type="ECO:0000259" key="8">
    <source>
        <dbReference type="PROSITE" id="PS51202"/>
    </source>
</evidence>
<evidence type="ECO:0000313" key="10">
    <source>
        <dbReference type="Proteomes" id="UP000536835"/>
    </source>
</evidence>
<feature type="transmembrane region" description="Helical" evidence="7">
    <location>
        <begin position="149"/>
        <end position="170"/>
    </location>
</feature>
<dbReference type="Gene3D" id="3.30.70.1450">
    <property type="entry name" value="Regulator of K+ conductance, C-terminal domain"/>
    <property type="match status" value="2"/>
</dbReference>
<feature type="transmembrane region" description="Helical" evidence="7">
    <location>
        <begin position="124"/>
        <end position="142"/>
    </location>
</feature>
<dbReference type="Pfam" id="PF03600">
    <property type="entry name" value="CitMHS"/>
    <property type="match status" value="1"/>
</dbReference>
<dbReference type="GO" id="GO:0006813">
    <property type="term" value="P:potassium ion transport"/>
    <property type="evidence" value="ECO:0007669"/>
    <property type="project" value="InterPro"/>
</dbReference>
<dbReference type="InterPro" id="IPR004680">
    <property type="entry name" value="Cit_transptr-like_dom"/>
</dbReference>
<dbReference type="PANTHER" id="PTHR43652">
    <property type="entry name" value="BASIC AMINO ACID ANTIPORTER YFCC-RELATED"/>
    <property type="match status" value="1"/>
</dbReference>
<dbReference type="Pfam" id="PF02080">
    <property type="entry name" value="TrkA_C"/>
    <property type="match status" value="2"/>
</dbReference>
<sequence>MWYTLIVIAVTVVLYALDRFSIETVSGAVLVALIVPFALFPLTDDLTGAVVLDATVLLTGFASPALFAILGLLIVGQGMYQSGALEWPTQILVAAYEKFRFAAVIVIFAFIMVVSAFLNNTPVVVMFVPIIAAIAAQGGITSSRLMMPLSFLSILGGMCTTIGSSTNLLAVEAFELAGGERIDFFALMPLGLVMVATGALYLVIGGRFLLPSRQGPNDLVEKDGRQFVAQIEIGRGNPLIGVAPKLGRFEELPDITVRMIQRRDEVILPPFDDVKLRLGDKLIVAGTRDALTSLLKKRPEILNSFMSETETMEGASGELTMVEAVVAPGSRIIGRSINQIRFRFQTNCVIVGLQRKSRMIRTEIASIRLEAGDVLLILGDRSDVRALRGDRDIIMLEQSMQEIQDPAHARYAALIFLGVVATASTGILPIAVSAVAGAMLMVATGCLNVRQASRAVDRRVYLLVGVALGLGLALDKTGGAAFLASFITPLAETGGPITLMAVLFAITATLTNLLSNNATAVLLTPIGVSAAQAAGIEPIVLVMTIIYAANCSFATPVAYQTNLLVMGPGHYKFADFIKVGVPLTVLLWIVFLLVAPVYFRSQGLL</sequence>
<dbReference type="PANTHER" id="PTHR43652:SF2">
    <property type="entry name" value="BASIC AMINO ACID ANTIPORTER YFCC-RELATED"/>
    <property type="match status" value="1"/>
</dbReference>
<gene>
    <name evidence="9" type="ORF">HK107_12710</name>
</gene>